<accession>A0A6A6JYA4</accession>
<keyword evidence="3" id="KW-1185">Reference proteome</keyword>
<sequence>MDYLDELDNSAIDALAELEGGIDFHLPSITPTATSHNTSLSSARSAHRRRRVEATYLLRLEHPLSTPREVADVLQLHRVPKLGTGSGEDGDAHFCRLSQSNMDSLDS</sequence>
<name>A0A6A6JYA4_WESOR</name>
<evidence type="ECO:0000313" key="3">
    <source>
        <dbReference type="Proteomes" id="UP000800097"/>
    </source>
</evidence>
<evidence type="ECO:0000313" key="2">
    <source>
        <dbReference type="EMBL" id="KAF2281073.1"/>
    </source>
</evidence>
<protein>
    <submittedName>
        <fullName evidence="2">Uncharacterized protein</fullName>
    </submittedName>
</protein>
<dbReference type="Proteomes" id="UP000800097">
    <property type="component" value="Unassembled WGS sequence"/>
</dbReference>
<dbReference type="EMBL" id="ML986484">
    <property type="protein sequence ID" value="KAF2281073.1"/>
    <property type="molecule type" value="Genomic_DNA"/>
</dbReference>
<dbReference type="OrthoDB" id="3262926at2759"/>
<gene>
    <name evidence="2" type="ORF">EI97DRAFT_438474</name>
</gene>
<evidence type="ECO:0000256" key="1">
    <source>
        <dbReference type="SAM" id="MobiDB-lite"/>
    </source>
</evidence>
<feature type="region of interest" description="Disordered" evidence="1">
    <location>
        <begin position="82"/>
        <end position="107"/>
    </location>
</feature>
<dbReference type="GeneID" id="54552675"/>
<organism evidence="2 3">
    <name type="scientific">Westerdykella ornata</name>
    <dbReference type="NCBI Taxonomy" id="318751"/>
    <lineage>
        <taxon>Eukaryota</taxon>
        <taxon>Fungi</taxon>
        <taxon>Dikarya</taxon>
        <taxon>Ascomycota</taxon>
        <taxon>Pezizomycotina</taxon>
        <taxon>Dothideomycetes</taxon>
        <taxon>Pleosporomycetidae</taxon>
        <taxon>Pleosporales</taxon>
        <taxon>Sporormiaceae</taxon>
        <taxon>Westerdykella</taxon>
    </lineage>
</organism>
<dbReference type="AlphaFoldDB" id="A0A6A6JYA4"/>
<proteinExistence type="predicted"/>
<reference evidence="2" key="1">
    <citation type="journal article" date="2020" name="Stud. Mycol.">
        <title>101 Dothideomycetes genomes: a test case for predicting lifestyles and emergence of pathogens.</title>
        <authorList>
            <person name="Haridas S."/>
            <person name="Albert R."/>
            <person name="Binder M."/>
            <person name="Bloem J."/>
            <person name="Labutti K."/>
            <person name="Salamov A."/>
            <person name="Andreopoulos B."/>
            <person name="Baker S."/>
            <person name="Barry K."/>
            <person name="Bills G."/>
            <person name="Bluhm B."/>
            <person name="Cannon C."/>
            <person name="Castanera R."/>
            <person name="Culley D."/>
            <person name="Daum C."/>
            <person name="Ezra D."/>
            <person name="Gonzalez J."/>
            <person name="Henrissat B."/>
            <person name="Kuo A."/>
            <person name="Liang C."/>
            <person name="Lipzen A."/>
            <person name="Lutzoni F."/>
            <person name="Magnuson J."/>
            <person name="Mondo S."/>
            <person name="Nolan M."/>
            <person name="Ohm R."/>
            <person name="Pangilinan J."/>
            <person name="Park H.-J."/>
            <person name="Ramirez L."/>
            <person name="Alfaro M."/>
            <person name="Sun H."/>
            <person name="Tritt A."/>
            <person name="Yoshinaga Y."/>
            <person name="Zwiers L.-H."/>
            <person name="Turgeon B."/>
            <person name="Goodwin S."/>
            <person name="Spatafora J."/>
            <person name="Crous P."/>
            <person name="Grigoriev I."/>
        </authorList>
    </citation>
    <scope>NUCLEOTIDE SEQUENCE</scope>
    <source>
        <strain evidence="2">CBS 379.55</strain>
    </source>
</reference>
<feature type="compositionally biased region" description="Polar residues" evidence="1">
    <location>
        <begin position="97"/>
        <end position="107"/>
    </location>
</feature>
<dbReference type="RefSeq" id="XP_033658610.1">
    <property type="nucleotide sequence ID" value="XM_033799500.1"/>
</dbReference>